<name>A0A150G653_GONPE</name>
<sequence length="186" mass="19581">MRPYGSPLRATSRSGGLMTPPPQQQQAAAPPAASSGVQVMIRVRPPLTRELMYDSGVDARPPHDIKVFNAAQEFSGRYHHVFGEQAGQAEVYERVRDCVPLALDGYNSTIFAYGQTGTGKTYTMMGDDSAAGAGPGPGTDSPGRSPAGGRGGPGLIPRAVRELFREAKAKQDAEGAAIQARRAAGR</sequence>
<dbReference type="SMART" id="SM00129">
    <property type="entry name" value="KISc"/>
    <property type="match status" value="1"/>
</dbReference>
<gene>
    <name evidence="7" type="ORF">GPECTOR_59g612</name>
</gene>
<keyword evidence="8" id="KW-1185">Reference proteome</keyword>
<dbReference type="PANTHER" id="PTHR47968">
    <property type="entry name" value="CENTROMERE PROTEIN E"/>
    <property type="match status" value="1"/>
</dbReference>
<dbReference type="GO" id="GO:0003777">
    <property type="term" value="F:microtubule motor activity"/>
    <property type="evidence" value="ECO:0007669"/>
    <property type="project" value="InterPro"/>
</dbReference>
<comment type="similarity">
    <text evidence="4">Belongs to the TRAFAC class myosin-kinesin ATPase superfamily. Kinesin family.</text>
</comment>
<dbReference type="GO" id="GO:0005874">
    <property type="term" value="C:microtubule"/>
    <property type="evidence" value="ECO:0007669"/>
    <property type="project" value="UniProtKB-KW"/>
</dbReference>
<dbReference type="SUPFAM" id="SSF52540">
    <property type="entry name" value="P-loop containing nucleoside triphosphate hydrolases"/>
    <property type="match status" value="1"/>
</dbReference>
<dbReference type="GO" id="GO:0008017">
    <property type="term" value="F:microtubule binding"/>
    <property type="evidence" value="ECO:0007669"/>
    <property type="project" value="InterPro"/>
</dbReference>
<feature type="compositionally biased region" description="Low complexity" evidence="5">
    <location>
        <begin position="126"/>
        <end position="145"/>
    </location>
</feature>
<evidence type="ECO:0000256" key="4">
    <source>
        <dbReference type="PROSITE-ProRule" id="PRU00283"/>
    </source>
</evidence>
<dbReference type="STRING" id="33097.A0A150G653"/>
<feature type="region of interest" description="Disordered" evidence="5">
    <location>
        <begin position="126"/>
        <end position="157"/>
    </location>
</feature>
<dbReference type="OrthoDB" id="123929at2759"/>
<evidence type="ECO:0000256" key="5">
    <source>
        <dbReference type="SAM" id="MobiDB-lite"/>
    </source>
</evidence>
<comment type="caution">
    <text evidence="7">The sequence shown here is derived from an EMBL/GenBank/DDBJ whole genome shotgun (WGS) entry which is preliminary data.</text>
</comment>
<evidence type="ECO:0000313" key="7">
    <source>
        <dbReference type="EMBL" id="KXZ45005.1"/>
    </source>
</evidence>
<keyword evidence="2" id="KW-0175">Coiled coil</keyword>
<feature type="binding site" evidence="4">
    <location>
        <begin position="114"/>
        <end position="121"/>
    </location>
    <ligand>
        <name>ATP</name>
        <dbReference type="ChEBI" id="CHEBI:30616"/>
    </ligand>
</feature>
<reference evidence="8" key="1">
    <citation type="journal article" date="2016" name="Nat. Commun.">
        <title>The Gonium pectorale genome demonstrates co-option of cell cycle regulation during the evolution of multicellularity.</title>
        <authorList>
            <person name="Hanschen E.R."/>
            <person name="Marriage T.N."/>
            <person name="Ferris P.J."/>
            <person name="Hamaji T."/>
            <person name="Toyoda A."/>
            <person name="Fujiyama A."/>
            <person name="Neme R."/>
            <person name="Noguchi H."/>
            <person name="Minakuchi Y."/>
            <person name="Suzuki M."/>
            <person name="Kawai-Toyooka H."/>
            <person name="Smith D.R."/>
            <person name="Sparks H."/>
            <person name="Anderson J."/>
            <person name="Bakaric R."/>
            <person name="Luria V."/>
            <person name="Karger A."/>
            <person name="Kirschner M.W."/>
            <person name="Durand P.M."/>
            <person name="Michod R.E."/>
            <person name="Nozaki H."/>
            <person name="Olson B.J."/>
        </authorList>
    </citation>
    <scope>NUCLEOTIDE SEQUENCE [LARGE SCALE GENOMIC DNA]</scope>
    <source>
        <strain evidence="8">NIES-2863</strain>
    </source>
</reference>
<dbReference type="EMBL" id="LSYV01000060">
    <property type="protein sequence ID" value="KXZ45005.1"/>
    <property type="molecule type" value="Genomic_DNA"/>
</dbReference>
<dbReference type="InterPro" id="IPR001752">
    <property type="entry name" value="Kinesin_motor_dom"/>
</dbReference>
<dbReference type="GO" id="GO:0007018">
    <property type="term" value="P:microtubule-based movement"/>
    <property type="evidence" value="ECO:0007669"/>
    <property type="project" value="InterPro"/>
</dbReference>
<keyword evidence="3 4" id="KW-0505">Motor protein</keyword>
<feature type="compositionally biased region" description="Low complexity" evidence="5">
    <location>
        <begin position="24"/>
        <end position="33"/>
    </location>
</feature>
<dbReference type="Gene3D" id="3.40.850.10">
    <property type="entry name" value="Kinesin motor domain"/>
    <property type="match status" value="1"/>
</dbReference>
<evidence type="ECO:0000256" key="1">
    <source>
        <dbReference type="ARBA" id="ARBA00022701"/>
    </source>
</evidence>
<dbReference type="AlphaFoldDB" id="A0A150G653"/>
<dbReference type="InterPro" id="IPR036961">
    <property type="entry name" value="Kinesin_motor_dom_sf"/>
</dbReference>
<evidence type="ECO:0000256" key="2">
    <source>
        <dbReference type="ARBA" id="ARBA00023054"/>
    </source>
</evidence>
<evidence type="ECO:0000256" key="3">
    <source>
        <dbReference type="ARBA" id="ARBA00023175"/>
    </source>
</evidence>
<dbReference type="PROSITE" id="PS50067">
    <property type="entry name" value="KINESIN_MOTOR_2"/>
    <property type="match status" value="1"/>
</dbReference>
<keyword evidence="1" id="KW-0493">Microtubule</keyword>
<dbReference type="Proteomes" id="UP000075714">
    <property type="component" value="Unassembled WGS sequence"/>
</dbReference>
<evidence type="ECO:0000313" key="8">
    <source>
        <dbReference type="Proteomes" id="UP000075714"/>
    </source>
</evidence>
<proteinExistence type="inferred from homology"/>
<keyword evidence="4" id="KW-0547">Nucleotide-binding</keyword>
<dbReference type="Pfam" id="PF00225">
    <property type="entry name" value="Kinesin"/>
    <property type="match status" value="1"/>
</dbReference>
<dbReference type="PANTHER" id="PTHR47968:SF36">
    <property type="entry name" value="KINESIN HEAVY CHAIN ISOFORM X1"/>
    <property type="match status" value="1"/>
</dbReference>
<dbReference type="GO" id="GO:0005524">
    <property type="term" value="F:ATP binding"/>
    <property type="evidence" value="ECO:0007669"/>
    <property type="project" value="UniProtKB-UniRule"/>
</dbReference>
<protein>
    <recommendedName>
        <fullName evidence="6">Kinesin motor domain-containing protein</fullName>
    </recommendedName>
</protein>
<evidence type="ECO:0000259" key="6">
    <source>
        <dbReference type="PROSITE" id="PS50067"/>
    </source>
</evidence>
<dbReference type="InterPro" id="IPR027640">
    <property type="entry name" value="Kinesin-like_fam"/>
</dbReference>
<dbReference type="InterPro" id="IPR027417">
    <property type="entry name" value="P-loop_NTPase"/>
</dbReference>
<feature type="domain" description="Kinesin motor" evidence="6">
    <location>
        <begin position="36"/>
        <end position="186"/>
    </location>
</feature>
<feature type="region of interest" description="Disordered" evidence="5">
    <location>
        <begin position="1"/>
        <end position="36"/>
    </location>
</feature>
<accession>A0A150G653</accession>
<organism evidence="7 8">
    <name type="scientific">Gonium pectorale</name>
    <name type="common">Green alga</name>
    <dbReference type="NCBI Taxonomy" id="33097"/>
    <lineage>
        <taxon>Eukaryota</taxon>
        <taxon>Viridiplantae</taxon>
        <taxon>Chlorophyta</taxon>
        <taxon>core chlorophytes</taxon>
        <taxon>Chlorophyceae</taxon>
        <taxon>CS clade</taxon>
        <taxon>Chlamydomonadales</taxon>
        <taxon>Volvocaceae</taxon>
        <taxon>Gonium</taxon>
    </lineage>
</organism>
<keyword evidence="4" id="KW-0067">ATP-binding</keyword>